<keyword evidence="2" id="KW-1185">Reference proteome</keyword>
<organism evidence="1 2">
    <name type="scientific">Bartonella pachyuromydis</name>
    <dbReference type="NCBI Taxonomy" id="931097"/>
    <lineage>
        <taxon>Bacteria</taxon>
        <taxon>Pseudomonadati</taxon>
        <taxon>Pseudomonadota</taxon>
        <taxon>Alphaproteobacteria</taxon>
        <taxon>Hyphomicrobiales</taxon>
        <taxon>Bartonellaceae</taxon>
        <taxon>Bartonella</taxon>
    </lineage>
</organism>
<accession>A0ABP8VIC3</accession>
<dbReference type="EMBL" id="BAABJA010000007">
    <property type="protein sequence ID" value="GAA4664421.1"/>
    <property type="molecule type" value="Genomic_DNA"/>
</dbReference>
<gene>
    <name evidence="1" type="ORF">GCM10023262_11410</name>
</gene>
<dbReference type="RefSeq" id="WP_345119164.1">
    <property type="nucleotide sequence ID" value="NZ_BAABJA010000007.1"/>
</dbReference>
<dbReference type="Gene3D" id="3.40.50.150">
    <property type="entry name" value="Vaccinia Virus protein VP39"/>
    <property type="match status" value="1"/>
</dbReference>
<name>A0ABP8VIC3_9HYPH</name>
<evidence type="ECO:0000313" key="2">
    <source>
        <dbReference type="Proteomes" id="UP001501699"/>
    </source>
</evidence>
<dbReference type="Proteomes" id="UP001501699">
    <property type="component" value="Unassembled WGS sequence"/>
</dbReference>
<reference evidence="2" key="1">
    <citation type="journal article" date="2019" name="Int. J. Syst. Evol. Microbiol.">
        <title>The Global Catalogue of Microorganisms (GCM) 10K type strain sequencing project: providing services to taxonomists for standard genome sequencing and annotation.</title>
        <authorList>
            <consortium name="The Broad Institute Genomics Platform"/>
            <consortium name="The Broad Institute Genome Sequencing Center for Infectious Disease"/>
            <person name="Wu L."/>
            <person name="Ma J."/>
        </authorList>
    </citation>
    <scope>NUCLEOTIDE SEQUENCE [LARGE SCALE GENOMIC DNA]</scope>
    <source>
        <strain evidence="2">JCM 17714</strain>
    </source>
</reference>
<evidence type="ECO:0000313" key="1">
    <source>
        <dbReference type="EMBL" id="GAA4664421.1"/>
    </source>
</evidence>
<comment type="caution">
    <text evidence="1">The sequence shown here is derived from an EMBL/GenBank/DDBJ whole genome shotgun (WGS) entry which is preliminary data.</text>
</comment>
<sequence>MEKSISLRNSVSFSLEKQRDLSKKTIIKFPLRYPRGKNRAVPMIIDKYIKEQKTLCSPFLGGGSIIVMGLRYGKQ</sequence>
<protein>
    <recommendedName>
        <fullName evidence="3">Site-specific DNA-methyltransferase (adenine-specific)</fullName>
    </recommendedName>
</protein>
<evidence type="ECO:0008006" key="3">
    <source>
        <dbReference type="Google" id="ProtNLM"/>
    </source>
</evidence>
<dbReference type="InterPro" id="IPR029063">
    <property type="entry name" value="SAM-dependent_MTases_sf"/>
</dbReference>
<proteinExistence type="predicted"/>